<dbReference type="EMBL" id="CP073367">
    <property type="protein sequence ID" value="QUJ73796.1"/>
    <property type="molecule type" value="Genomic_DNA"/>
</dbReference>
<sequence>MIQRVWETVKQYLESGSENHAAVDACLECGDPSFPGAGRCADCLDN</sequence>
<organism evidence="1 2">
    <name type="scientific">Haloarcula marismortui ATCC 33800</name>
    <dbReference type="NCBI Taxonomy" id="662476"/>
    <lineage>
        <taxon>Archaea</taxon>
        <taxon>Methanobacteriati</taxon>
        <taxon>Methanobacteriota</taxon>
        <taxon>Stenosarchaea group</taxon>
        <taxon>Halobacteria</taxon>
        <taxon>Halobacteriales</taxon>
        <taxon>Haloarculaceae</taxon>
        <taxon>Haloarcula</taxon>
    </lineage>
</organism>
<dbReference type="AlphaFoldDB" id="A0A8T8KFA6"/>
<protein>
    <submittedName>
        <fullName evidence="1">Uncharacterized protein</fullName>
    </submittedName>
</protein>
<gene>
    <name evidence="1" type="ORF">KDQ40_16360</name>
</gene>
<keyword evidence="1" id="KW-0614">Plasmid</keyword>
<evidence type="ECO:0000313" key="1">
    <source>
        <dbReference type="EMBL" id="QUJ73796.1"/>
    </source>
</evidence>
<dbReference type="KEGG" id="hsin:KDQ40_16360"/>
<geneLocation type="plasmid" evidence="1 2">
    <name>pHsi117</name>
</geneLocation>
<name>A0A8T8KFA6_9EURY</name>
<evidence type="ECO:0000313" key="2">
    <source>
        <dbReference type="Proteomes" id="UP000682967"/>
    </source>
</evidence>
<accession>A0A8T8KFA6</accession>
<dbReference type="GeneID" id="64824562"/>
<proteinExistence type="predicted"/>
<dbReference type="RefSeq" id="WP_160164323.1">
    <property type="nucleotide sequence ID" value="NZ_AOLR01000029.1"/>
</dbReference>
<dbReference type="Proteomes" id="UP000682967">
    <property type="component" value="Plasmid pHsi117"/>
</dbReference>
<reference evidence="1" key="1">
    <citation type="submission" date="2021-04" db="EMBL/GenBank/DDBJ databases">
        <title>Complete Genome sequence and Methylome Analysis of the Haloarchaeon Haloarcula sinaiiensis.</title>
        <authorList>
            <person name="Fomenkov A."/>
            <person name="DasSarma P."/>
            <person name="DasSarma S."/>
            <person name="Roberts R.J."/>
        </authorList>
    </citation>
    <scope>NUCLEOTIDE SEQUENCE</scope>
    <source>
        <strain evidence="1">ATCC 33800</strain>
        <plasmid evidence="1">pHsi117</plasmid>
    </source>
</reference>